<accession>A0A0A0YNL6</accession>
<name>A0A0A0YNL6_9CAUD</name>
<sequence length="377" mass="45379">MGRTAIRGIENVLDATRKRISYLFDNYDNIQLAFSGGKDSTVLFHLVNQEAIKRDRKFILYFQDQEAEYQGTIDLVEWAMSQPNIIPQWYQVPIFMTNAASHQQLFLWAWGDGEGWVREKNKLSIQSLEKKYPKRFYKFNLWVAQQNRKNFKGSFVSIIGLRAEESPDRRFVMFGEDSEMFWLRRKTEPHKCYPIIDWSYTDIWKFLIENNLKYNKVYDKMYMLGGNLRSFRVSNLVHEKAFRCLTDLQELEPETYDKLERRLKGVHTAAIYGKENLMYSIKELPKNFKSWKEYKDFLLESIHPDLKRIFLYQWSRFGDTDDTGACKYMVKRILLCDWEGNITWSRDNEFNYTKDQILFKNKLKREDEIIRKWTQLL</sequence>
<dbReference type="EMBL" id="KM873719">
    <property type="protein sequence ID" value="AIX11865.1"/>
    <property type="molecule type" value="Genomic_DNA"/>
</dbReference>
<evidence type="ECO:0000313" key="3">
    <source>
        <dbReference type="Proteomes" id="UP000030329"/>
    </source>
</evidence>
<dbReference type="GeneID" id="24405078"/>
<dbReference type="Proteomes" id="UP000030329">
    <property type="component" value="Segment"/>
</dbReference>
<dbReference type="PANTHER" id="PTHR30083">
    <property type="entry name" value="TRANSCRIPTIONAL REGULATOR-RELATED"/>
    <property type="match status" value="1"/>
</dbReference>
<dbReference type="GO" id="GO:0071453">
    <property type="term" value="P:cellular response to oxygen levels"/>
    <property type="evidence" value="ECO:0007669"/>
    <property type="project" value="TreeGrafter"/>
</dbReference>
<dbReference type="InterPro" id="IPR002500">
    <property type="entry name" value="PAPS_reduct_dom"/>
</dbReference>
<dbReference type="OrthoDB" id="4226at10239"/>
<dbReference type="InterPro" id="IPR014729">
    <property type="entry name" value="Rossmann-like_a/b/a_fold"/>
</dbReference>
<dbReference type="Pfam" id="PF11922">
    <property type="entry name" value="DUF3440"/>
    <property type="match status" value="1"/>
</dbReference>
<keyword evidence="3" id="KW-1185">Reference proteome</keyword>
<dbReference type="SUPFAM" id="SSF52402">
    <property type="entry name" value="Adenine nucleotide alpha hydrolases-like"/>
    <property type="match status" value="1"/>
</dbReference>
<dbReference type="Pfam" id="PF01507">
    <property type="entry name" value="PAPS_reduct"/>
    <property type="match status" value="1"/>
</dbReference>
<dbReference type="PANTHER" id="PTHR30083:SF0">
    <property type="entry name" value="3'-PHOSPHOADENOSINE 5'-PHOSPHOSULFATE SULFOTRANSFERASE (PAPS REDUCTASE)_FAD SYNTHETASE"/>
    <property type="match status" value="1"/>
</dbReference>
<evidence type="ECO:0000313" key="2">
    <source>
        <dbReference type="EMBL" id="AIX11865.1"/>
    </source>
</evidence>
<dbReference type="Gene3D" id="3.40.50.620">
    <property type="entry name" value="HUPs"/>
    <property type="match status" value="1"/>
</dbReference>
<evidence type="ECO:0000259" key="1">
    <source>
        <dbReference type="Pfam" id="PF01507"/>
    </source>
</evidence>
<dbReference type="GO" id="GO:0003824">
    <property type="term" value="F:catalytic activity"/>
    <property type="evidence" value="ECO:0007669"/>
    <property type="project" value="InterPro"/>
</dbReference>
<dbReference type="InterPro" id="IPR021845">
    <property type="entry name" value="DUF3440"/>
</dbReference>
<organism evidence="2 3">
    <name type="scientific">Flavobacterium phage FCL-2</name>
    <dbReference type="NCBI Taxonomy" id="908819"/>
    <lineage>
        <taxon>Viruses</taxon>
        <taxon>Duplodnaviria</taxon>
        <taxon>Heunggongvirae</taxon>
        <taxon>Uroviricota</taxon>
        <taxon>Caudoviricetes</taxon>
        <taxon>Ficleduovirus</taxon>
        <taxon>Ficleduovirus FCL2</taxon>
    </lineage>
</organism>
<proteinExistence type="predicted"/>
<reference evidence="2 3" key="1">
    <citation type="journal article" date="2015" name="Front. Microbiol.">
        <title>The use of phage FCL-2 as an alternative to chemotherapy against columnaris disease in aquaculture.</title>
        <authorList>
            <person name="Laanto E."/>
            <person name="Bamford J.K."/>
            <person name="Ravantti J.J."/>
            <person name="Sundberg L.R."/>
        </authorList>
    </citation>
    <scope>NUCLEOTIDE SEQUENCE [LARGE SCALE GENOMIC DNA]</scope>
</reference>
<feature type="domain" description="Phosphoadenosine phosphosulphate reductase" evidence="1">
    <location>
        <begin position="30"/>
        <end position="222"/>
    </location>
</feature>
<dbReference type="RefSeq" id="YP_009140511.1">
    <property type="nucleotide sequence ID" value="NC_027125.1"/>
</dbReference>
<dbReference type="KEGG" id="vg:24405078"/>
<protein>
    <recommendedName>
        <fullName evidence="1">Phosphoadenosine phosphosulphate reductase domain-containing protein</fullName>
    </recommendedName>
</protein>